<keyword evidence="5 6" id="KW-0371">Homeobox</keyword>
<evidence type="ECO:0000256" key="7">
    <source>
        <dbReference type="SAM" id="MobiDB-lite"/>
    </source>
</evidence>
<dbReference type="GO" id="GO:0000981">
    <property type="term" value="F:DNA-binding transcription factor activity, RNA polymerase II-specific"/>
    <property type="evidence" value="ECO:0007669"/>
    <property type="project" value="TreeGrafter"/>
</dbReference>
<feature type="DNA-binding region" description="Homeobox" evidence="5">
    <location>
        <begin position="118"/>
        <end position="177"/>
    </location>
</feature>
<dbReference type="Pfam" id="PF00046">
    <property type="entry name" value="Homeodomain"/>
    <property type="match status" value="2"/>
</dbReference>
<sequence length="204" mass="24490">MYHYSRYIKRAKRTCFTNYQIKVLQEHFERNAYPRNYELHHLSHILNLSPRVVLVWFQNARQKSRKMHNKQPTEPKMNESPFQRTTGLNNNCKKCSAVLMKRKLEVERDVDSDDQPRDKRLRKTKLPEQLDYLHQKCKIGRYPCSEQPENMSAKVGLIERVVQARFQNTRARECKFMHNAHHQLIHKRCPFCHTFGHQTSGWDG</sequence>
<dbReference type="PROSITE" id="PS50071">
    <property type="entry name" value="HOMEOBOX_2"/>
    <property type="match status" value="2"/>
</dbReference>
<evidence type="ECO:0000256" key="2">
    <source>
        <dbReference type="ARBA" id="ARBA00022723"/>
    </source>
</evidence>
<feature type="domain" description="Homeobox" evidence="8">
    <location>
        <begin position="116"/>
        <end position="176"/>
    </location>
</feature>
<dbReference type="AlphaFoldDB" id="A0AA88YVN6"/>
<dbReference type="PANTHER" id="PTHR45891">
    <property type="entry name" value="ZINC FINGER HOMEOBOX PROTEIN"/>
    <property type="match status" value="1"/>
</dbReference>
<dbReference type="SMART" id="SM00389">
    <property type="entry name" value="HOX"/>
    <property type="match status" value="2"/>
</dbReference>
<evidence type="ECO:0000259" key="8">
    <source>
        <dbReference type="PROSITE" id="PS50071"/>
    </source>
</evidence>
<proteinExistence type="predicted"/>
<keyword evidence="4" id="KW-0862">Zinc</keyword>
<gene>
    <name evidence="9" type="ORF">FSP39_007801</name>
</gene>
<dbReference type="GO" id="GO:0046872">
    <property type="term" value="F:metal ion binding"/>
    <property type="evidence" value="ECO:0007669"/>
    <property type="project" value="UniProtKB-KW"/>
</dbReference>
<dbReference type="GO" id="GO:0005634">
    <property type="term" value="C:nucleus"/>
    <property type="evidence" value="ECO:0007669"/>
    <property type="project" value="UniProtKB-SubCell"/>
</dbReference>
<feature type="DNA-binding region" description="Homeobox" evidence="5">
    <location>
        <begin position="9"/>
        <end position="68"/>
    </location>
</feature>
<evidence type="ECO:0000256" key="1">
    <source>
        <dbReference type="ARBA" id="ARBA00004123"/>
    </source>
</evidence>
<accession>A0AA88YVN6</accession>
<keyword evidence="10" id="KW-1185">Reference proteome</keyword>
<dbReference type="Gene3D" id="1.10.10.60">
    <property type="entry name" value="Homeodomain-like"/>
    <property type="match status" value="2"/>
</dbReference>
<evidence type="ECO:0000313" key="10">
    <source>
        <dbReference type="Proteomes" id="UP001186944"/>
    </source>
</evidence>
<dbReference type="PANTHER" id="PTHR45891:SF3">
    <property type="entry name" value="ZINC FINGER PROTEIN 2"/>
    <property type="match status" value="1"/>
</dbReference>
<evidence type="ECO:0000256" key="6">
    <source>
        <dbReference type="RuleBase" id="RU000682"/>
    </source>
</evidence>
<evidence type="ECO:0000256" key="5">
    <source>
        <dbReference type="PROSITE-ProRule" id="PRU00108"/>
    </source>
</evidence>
<organism evidence="9 10">
    <name type="scientific">Pinctada imbricata</name>
    <name type="common">Atlantic pearl-oyster</name>
    <name type="synonym">Pinctada martensii</name>
    <dbReference type="NCBI Taxonomy" id="66713"/>
    <lineage>
        <taxon>Eukaryota</taxon>
        <taxon>Metazoa</taxon>
        <taxon>Spiralia</taxon>
        <taxon>Lophotrochozoa</taxon>
        <taxon>Mollusca</taxon>
        <taxon>Bivalvia</taxon>
        <taxon>Autobranchia</taxon>
        <taxon>Pteriomorphia</taxon>
        <taxon>Pterioida</taxon>
        <taxon>Pterioidea</taxon>
        <taxon>Pteriidae</taxon>
        <taxon>Pinctada</taxon>
    </lineage>
</organism>
<evidence type="ECO:0000256" key="4">
    <source>
        <dbReference type="ARBA" id="ARBA00022833"/>
    </source>
</evidence>
<evidence type="ECO:0000256" key="3">
    <source>
        <dbReference type="ARBA" id="ARBA00022737"/>
    </source>
</evidence>
<dbReference type="InterPro" id="IPR051968">
    <property type="entry name" value="ZnFinger_Homeobox_TR"/>
</dbReference>
<keyword evidence="3" id="KW-0677">Repeat</keyword>
<keyword evidence="5 6" id="KW-0539">Nucleus</keyword>
<evidence type="ECO:0000313" key="9">
    <source>
        <dbReference type="EMBL" id="KAK3107122.1"/>
    </source>
</evidence>
<comment type="caution">
    <text evidence="9">The sequence shown here is derived from an EMBL/GenBank/DDBJ whole genome shotgun (WGS) entry which is preliminary data.</text>
</comment>
<dbReference type="InterPro" id="IPR009057">
    <property type="entry name" value="Homeodomain-like_sf"/>
</dbReference>
<dbReference type="GO" id="GO:0000978">
    <property type="term" value="F:RNA polymerase II cis-regulatory region sequence-specific DNA binding"/>
    <property type="evidence" value="ECO:0007669"/>
    <property type="project" value="TreeGrafter"/>
</dbReference>
<feature type="domain" description="Homeobox" evidence="8">
    <location>
        <begin position="7"/>
        <end position="67"/>
    </location>
</feature>
<dbReference type="Proteomes" id="UP001186944">
    <property type="component" value="Unassembled WGS sequence"/>
</dbReference>
<dbReference type="EMBL" id="VSWD01000002">
    <property type="protein sequence ID" value="KAK3107122.1"/>
    <property type="molecule type" value="Genomic_DNA"/>
</dbReference>
<keyword evidence="2" id="KW-0479">Metal-binding</keyword>
<name>A0AA88YVN6_PINIB</name>
<dbReference type="CDD" id="cd00086">
    <property type="entry name" value="homeodomain"/>
    <property type="match status" value="2"/>
</dbReference>
<protein>
    <recommendedName>
        <fullName evidence="8">Homeobox domain-containing protein</fullName>
    </recommendedName>
</protein>
<reference evidence="9" key="1">
    <citation type="submission" date="2019-08" db="EMBL/GenBank/DDBJ databases">
        <title>The improved chromosome-level genome for the pearl oyster Pinctada fucata martensii using PacBio sequencing and Hi-C.</title>
        <authorList>
            <person name="Zheng Z."/>
        </authorList>
    </citation>
    <scope>NUCLEOTIDE SEQUENCE</scope>
    <source>
        <strain evidence="9">ZZ-2019</strain>
        <tissue evidence="9">Adductor muscle</tissue>
    </source>
</reference>
<feature type="region of interest" description="Disordered" evidence="7">
    <location>
        <begin position="64"/>
        <end position="85"/>
    </location>
</feature>
<keyword evidence="5 6" id="KW-0238">DNA-binding</keyword>
<comment type="subcellular location">
    <subcellularLocation>
        <location evidence="1 5 6">Nucleus</location>
    </subcellularLocation>
</comment>
<dbReference type="InterPro" id="IPR001356">
    <property type="entry name" value="HD"/>
</dbReference>
<dbReference type="SUPFAM" id="SSF46689">
    <property type="entry name" value="Homeodomain-like"/>
    <property type="match status" value="2"/>
</dbReference>